<dbReference type="Pfam" id="PF18135">
    <property type="entry name" value="Type_ISP_C"/>
    <property type="match status" value="1"/>
</dbReference>
<comment type="caution">
    <text evidence="2">The sequence shown here is derived from an EMBL/GenBank/DDBJ whole genome shotgun (WGS) entry which is preliminary data.</text>
</comment>
<evidence type="ECO:0000313" key="3">
    <source>
        <dbReference type="Proteomes" id="UP000462066"/>
    </source>
</evidence>
<keyword evidence="3" id="KW-1185">Reference proteome</keyword>
<sequence>MSGAAQSDMFVADKSENGKLVRRDAITDAGLAHFQSAYPSETITKEDLFYYVYGLLHSPDYRERYADNLSKELPRIPRVRKPEDFRAFSQAGRNLAALHLNYETVDKYPLAIEARGQLTDADYRVEKMKFAKKKDPDTGKSVNDRGTVIYNSKITLTGIPEAAWDYVVNGKAALDWVMERQAVRVDKTSGIVNDANDWAIETMGNPKYPLELFQRVVTVSLETQKIVASLPHLDIREDG</sequence>
<name>A0A7V8K5S2_9GAMM</name>
<dbReference type="EMBL" id="MWIP01000022">
    <property type="protein sequence ID" value="KAF1684794.1"/>
    <property type="molecule type" value="Genomic_DNA"/>
</dbReference>
<dbReference type="Proteomes" id="UP000462066">
    <property type="component" value="Unassembled WGS sequence"/>
</dbReference>
<evidence type="ECO:0000259" key="1">
    <source>
        <dbReference type="Pfam" id="PF18135"/>
    </source>
</evidence>
<dbReference type="AlphaFoldDB" id="A0A7V8K5S2"/>
<dbReference type="InterPro" id="IPR041635">
    <property type="entry name" value="Type_ISP_LLaBIII_C"/>
</dbReference>
<reference evidence="2 3" key="1">
    <citation type="submission" date="2017-10" db="EMBL/GenBank/DDBJ databases">
        <title>Whole genome sequencing of Pseudoxanthomonas broegbernensis DSM 12573(T).</title>
        <authorList>
            <person name="Kumar S."/>
            <person name="Bansal K."/>
            <person name="Kaur A."/>
            <person name="Patil P."/>
            <person name="Sharma S."/>
            <person name="Patil P.B."/>
        </authorList>
    </citation>
    <scope>NUCLEOTIDE SEQUENCE [LARGE SCALE GENOMIC DNA]</scope>
    <source>
        <strain evidence="2 3">DSM 12573</strain>
    </source>
</reference>
<gene>
    <name evidence="2" type="ORF">B1992_14265</name>
</gene>
<dbReference type="RefSeq" id="WP_162312183.1">
    <property type="nucleotide sequence ID" value="NZ_JACHGU010000012.1"/>
</dbReference>
<keyword evidence="2" id="KW-0378">Hydrolase</keyword>
<protein>
    <submittedName>
        <fullName evidence="2">Type III restriction endonuclease subunit R</fullName>
    </submittedName>
</protein>
<keyword evidence="2" id="KW-0540">Nuclease</keyword>
<feature type="domain" description="Type ISP restriction-modification enzyme LLaBIII C-terminal specificity" evidence="1">
    <location>
        <begin position="18"/>
        <end position="212"/>
    </location>
</feature>
<evidence type="ECO:0000313" key="2">
    <source>
        <dbReference type="EMBL" id="KAF1684794.1"/>
    </source>
</evidence>
<accession>A0A7V8K5S2</accession>
<keyword evidence="2" id="KW-0255">Endonuclease</keyword>
<proteinExistence type="predicted"/>
<organism evidence="2 3">
    <name type="scientific">Pseudoxanthomonas broegbernensis</name>
    <dbReference type="NCBI Taxonomy" id="83619"/>
    <lineage>
        <taxon>Bacteria</taxon>
        <taxon>Pseudomonadati</taxon>
        <taxon>Pseudomonadota</taxon>
        <taxon>Gammaproteobacteria</taxon>
        <taxon>Lysobacterales</taxon>
        <taxon>Lysobacteraceae</taxon>
        <taxon>Pseudoxanthomonas</taxon>
    </lineage>
</organism>
<dbReference type="GO" id="GO:0004519">
    <property type="term" value="F:endonuclease activity"/>
    <property type="evidence" value="ECO:0007669"/>
    <property type="project" value="UniProtKB-KW"/>
</dbReference>